<dbReference type="NCBIfam" id="TIGR00150">
    <property type="entry name" value="T6A_YjeE"/>
    <property type="match status" value="1"/>
</dbReference>
<keyword evidence="11" id="KW-0808">Transferase</keyword>
<name>A0A7C1FE09_9CHLR</name>
<evidence type="ECO:0000256" key="6">
    <source>
        <dbReference type="ARBA" id="ARBA00022723"/>
    </source>
</evidence>
<keyword evidence="7" id="KW-0547">Nucleotide-binding</keyword>
<dbReference type="PANTHER" id="PTHR33540:SF2">
    <property type="entry name" value="TRNA THREONYLCARBAMOYLADENOSINE BIOSYNTHESIS PROTEIN TSAE"/>
    <property type="match status" value="1"/>
</dbReference>
<dbReference type="GO" id="GO:0005737">
    <property type="term" value="C:cytoplasm"/>
    <property type="evidence" value="ECO:0007669"/>
    <property type="project" value="UniProtKB-SubCell"/>
</dbReference>
<keyword evidence="4" id="KW-0963">Cytoplasm</keyword>
<dbReference type="AlphaFoldDB" id="A0A7C1FE09"/>
<evidence type="ECO:0000256" key="4">
    <source>
        <dbReference type="ARBA" id="ARBA00022490"/>
    </source>
</evidence>
<organism evidence="11">
    <name type="scientific">Caldilinea aerophila</name>
    <dbReference type="NCBI Taxonomy" id="133453"/>
    <lineage>
        <taxon>Bacteria</taxon>
        <taxon>Bacillati</taxon>
        <taxon>Chloroflexota</taxon>
        <taxon>Caldilineae</taxon>
        <taxon>Caldilineales</taxon>
        <taxon>Caldilineaceae</taxon>
        <taxon>Caldilinea</taxon>
    </lineage>
</organism>
<dbReference type="GO" id="GO:0002949">
    <property type="term" value="P:tRNA threonylcarbamoyladenosine modification"/>
    <property type="evidence" value="ECO:0007669"/>
    <property type="project" value="InterPro"/>
</dbReference>
<sequence>MQTLTVKSCSHEETRKVAEQLGRAMRGGEVLALCGDLGAGKTTFVQGLAAGMGVRARVTSPTFILINEYRAENGLRLVHVDAYRLAEQATLADAATFGLTDLLSGADWDEHTVLAIEWADRIVSILPDDRLHIELAIDSEHPNLRTIRLLATGERSIALLSHFAASRQPSSS</sequence>
<evidence type="ECO:0000256" key="10">
    <source>
        <dbReference type="ARBA" id="ARBA00032441"/>
    </source>
</evidence>
<accession>A0A7C1FE09</accession>
<evidence type="ECO:0000256" key="5">
    <source>
        <dbReference type="ARBA" id="ARBA00022694"/>
    </source>
</evidence>
<evidence type="ECO:0000256" key="2">
    <source>
        <dbReference type="ARBA" id="ARBA00007599"/>
    </source>
</evidence>
<dbReference type="GO" id="GO:0005524">
    <property type="term" value="F:ATP binding"/>
    <property type="evidence" value="ECO:0007669"/>
    <property type="project" value="UniProtKB-KW"/>
</dbReference>
<dbReference type="GO" id="GO:0046872">
    <property type="term" value="F:metal ion binding"/>
    <property type="evidence" value="ECO:0007669"/>
    <property type="project" value="UniProtKB-KW"/>
</dbReference>
<comment type="subcellular location">
    <subcellularLocation>
        <location evidence="1">Cytoplasm</location>
    </subcellularLocation>
</comment>
<comment type="similarity">
    <text evidence="2">Belongs to the TsaE family.</text>
</comment>
<dbReference type="InterPro" id="IPR027417">
    <property type="entry name" value="P-loop_NTPase"/>
</dbReference>
<dbReference type="InterPro" id="IPR003442">
    <property type="entry name" value="T6A_TsaE"/>
</dbReference>
<evidence type="ECO:0000256" key="9">
    <source>
        <dbReference type="ARBA" id="ARBA00022842"/>
    </source>
</evidence>
<evidence type="ECO:0000256" key="1">
    <source>
        <dbReference type="ARBA" id="ARBA00004496"/>
    </source>
</evidence>
<evidence type="ECO:0000256" key="3">
    <source>
        <dbReference type="ARBA" id="ARBA00019010"/>
    </source>
</evidence>
<protein>
    <recommendedName>
        <fullName evidence="3">tRNA threonylcarbamoyladenosine biosynthesis protein TsaE</fullName>
    </recommendedName>
    <alternativeName>
        <fullName evidence="10">t(6)A37 threonylcarbamoyladenosine biosynthesis protein TsaE</fullName>
    </alternativeName>
</protein>
<dbReference type="GO" id="GO:0016740">
    <property type="term" value="F:transferase activity"/>
    <property type="evidence" value="ECO:0007669"/>
    <property type="project" value="UniProtKB-KW"/>
</dbReference>
<dbReference type="Pfam" id="PF02367">
    <property type="entry name" value="TsaE"/>
    <property type="match status" value="1"/>
</dbReference>
<dbReference type="SUPFAM" id="SSF52540">
    <property type="entry name" value="P-loop containing nucleoside triphosphate hydrolases"/>
    <property type="match status" value="1"/>
</dbReference>
<dbReference type="Gene3D" id="3.40.50.300">
    <property type="entry name" value="P-loop containing nucleotide triphosphate hydrolases"/>
    <property type="match status" value="1"/>
</dbReference>
<gene>
    <name evidence="11" type="primary">tsaE</name>
    <name evidence="11" type="ORF">ENQ20_02660</name>
</gene>
<dbReference type="PANTHER" id="PTHR33540">
    <property type="entry name" value="TRNA THREONYLCARBAMOYLADENOSINE BIOSYNTHESIS PROTEIN TSAE"/>
    <property type="match status" value="1"/>
</dbReference>
<keyword evidence="5" id="KW-0819">tRNA processing</keyword>
<keyword evidence="8" id="KW-0067">ATP-binding</keyword>
<comment type="caution">
    <text evidence="11">The sequence shown here is derived from an EMBL/GenBank/DDBJ whole genome shotgun (WGS) entry which is preliminary data.</text>
</comment>
<reference evidence="11" key="1">
    <citation type="journal article" date="2020" name="mSystems">
        <title>Genome- and Community-Level Interaction Insights into Carbon Utilization and Element Cycling Functions of Hydrothermarchaeota in Hydrothermal Sediment.</title>
        <authorList>
            <person name="Zhou Z."/>
            <person name="Liu Y."/>
            <person name="Xu W."/>
            <person name="Pan J."/>
            <person name="Luo Z.H."/>
            <person name="Li M."/>
        </authorList>
    </citation>
    <scope>NUCLEOTIDE SEQUENCE [LARGE SCALE GENOMIC DNA]</scope>
    <source>
        <strain evidence="11">SpSt-289</strain>
    </source>
</reference>
<evidence type="ECO:0000256" key="7">
    <source>
        <dbReference type="ARBA" id="ARBA00022741"/>
    </source>
</evidence>
<dbReference type="EMBL" id="DSMG01000037">
    <property type="protein sequence ID" value="HDX30377.1"/>
    <property type="molecule type" value="Genomic_DNA"/>
</dbReference>
<proteinExistence type="inferred from homology"/>
<evidence type="ECO:0000256" key="8">
    <source>
        <dbReference type="ARBA" id="ARBA00022840"/>
    </source>
</evidence>
<keyword evidence="6" id="KW-0479">Metal-binding</keyword>
<evidence type="ECO:0000313" key="11">
    <source>
        <dbReference type="EMBL" id="HDX30377.1"/>
    </source>
</evidence>
<keyword evidence="9" id="KW-0460">Magnesium</keyword>